<evidence type="ECO:0000313" key="1">
    <source>
        <dbReference type="EMBL" id="QAT17751.1"/>
    </source>
</evidence>
<keyword evidence="1" id="KW-0282">Flagellum</keyword>
<dbReference type="Proteomes" id="UP000287243">
    <property type="component" value="Chromosome"/>
</dbReference>
<dbReference type="KEGG" id="vai:BU251_08465"/>
<keyword evidence="2" id="KW-1185">Reference proteome</keyword>
<keyword evidence="1" id="KW-0969">Cilium</keyword>
<dbReference type="Pfam" id="PF05635">
    <property type="entry name" value="23S_rRNA_IVP"/>
    <property type="match status" value="1"/>
</dbReference>
<proteinExistence type="predicted"/>
<dbReference type="RefSeq" id="WP_128700716.1">
    <property type="nucleotide sequence ID" value="NZ_CP019384.1"/>
</dbReference>
<dbReference type="AlphaFoldDB" id="A0A410P6P4"/>
<dbReference type="NCBIfam" id="TIGR02436">
    <property type="entry name" value="four helix bundle protein"/>
    <property type="match status" value="1"/>
</dbReference>
<dbReference type="SUPFAM" id="SSF158446">
    <property type="entry name" value="IVS-encoded protein-like"/>
    <property type="match status" value="1"/>
</dbReference>
<name>A0A410P6P4_VELA1</name>
<sequence>MMAKEFGLERRTTEFAKVVIRECIILPRNPINDRPVGQTVGASGSIGVNYREANDALGKKDFILRLKIARREAKESFHWLESLLEANTTKEKAIKPLLREVEELKNILSSIILKSE</sequence>
<evidence type="ECO:0000313" key="2">
    <source>
        <dbReference type="Proteomes" id="UP000287243"/>
    </source>
</evidence>
<dbReference type="InterPro" id="IPR012657">
    <property type="entry name" value="23S_rRNA-intervening_sequence"/>
</dbReference>
<protein>
    <submittedName>
        <fullName evidence="1">Flagellar M-ring protein</fullName>
    </submittedName>
</protein>
<dbReference type="OrthoDB" id="285993at2"/>
<gene>
    <name evidence="1" type="ORF">BU251_08465</name>
</gene>
<organism evidence="1 2">
    <name type="scientific">Velamenicoccus archaeovorus</name>
    <dbReference type="NCBI Taxonomy" id="1930593"/>
    <lineage>
        <taxon>Bacteria</taxon>
        <taxon>Pseudomonadati</taxon>
        <taxon>Candidatus Omnitrophota</taxon>
        <taxon>Candidatus Velamenicoccus</taxon>
    </lineage>
</organism>
<dbReference type="EMBL" id="CP019384">
    <property type="protein sequence ID" value="QAT17751.1"/>
    <property type="molecule type" value="Genomic_DNA"/>
</dbReference>
<dbReference type="InterPro" id="IPR036583">
    <property type="entry name" value="23S_rRNA_IVS_sf"/>
</dbReference>
<accession>A0A410P6P4</accession>
<reference evidence="1 2" key="1">
    <citation type="submission" date="2017-01" db="EMBL/GenBank/DDBJ databases">
        <title>First insights into the biology of 'candidatus Vampirococcus archaeovorus'.</title>
        <authorList>
            <person name="Kizina J."/>
            <person name="Jordan S."/>
            <person name="Stueber K."/>
            <person name="Reinhardt R."/>
            <person name="Harder J."/>
        </authorList>
    </citation>
    <scope>NUCLEOTIDE SEQUENCE [LARGE SCALE GENOMIC DNA]</scope>
    <source>
        <strain evidence="1 2">LiM</strain>
    </source>
</reference>
<dbReference type="Gene3D" id="1.20.1440.60">
    <property type="entry name" value="23S rRNA-intervening sequence"/>
    <property type="match status" value="1"/>
</dbReference>
<keyword evidence="1" id="KW-0966">Cell projection</keyword>